<name>A0AC61QX56_9FIRM</name>
<proteinExistence type="predicted"/>
<keyword evidence="2" id="KW-1185">Reference proteome</keyword>
<dbReference type="Proteomes" id="UP000307720">
    <property type="component" value="Unassembled WGS sequence"/>
</dbReference>
<dbReference type="EMBL" id="SRZB01000034">
    <property type="protein sequence ID" value="TGX97313.1"/>
    <property type="molecule type" value="Genomic_DNA"/>
</dbReference>
<sequence length="435" mass="49103">MNQYPLIRGQTDLKARNPALAEEWDGIRNKGLTPEDVQPGSVKKVWWRCRKGHSWMSAVYSRTAGAGCPYCAGNRLIPGVNDLATAAPLLAEEWDVGKNGSLRPEDVAGGTAKRVWWRCAEGHSWQAAVSSRAAGKGCPYCAGRKVMPGFNDLATADPELTAQWDHERNGGLRPEDVTGMSQRSVWWTGRCGHSWKAKISNRRNGCGCPYCCGKKILEGFNDAQSRCPELMDEWDFEKNTFLPSEITAGSQKDIWWRCRKGHSWKAKLPGRRRGNGCPYCGNRKVLPGENDLASVHPELAGEWDYGKNQGSTPETVMYQTRKKVWWRCRKGHSWKAEVYERATGSGCPVCTRLLDRHPVIPGESDLATYSPRLAREWDCQRNMGLTPEQVRPFSTRKVWWVCEKGHHWQCTVQVRQKGTGCPFCDGRIHRQSRLI</sequence>
<reference evidence="1" key="1">
    <citation type="submission" date="2019-04" db="EMBL/GenBank/DDBJ databases">
        <title>Microbes associate with the intestines of laboratory mice.</title>
        <authorList>
            <person name="Navarre W."/>
            <person name="Wong E."/>
            <person name="Huang K."/>
            <person name="Tropini C."/>
            <person name="Ng K."/>
            <person name="Yu B."/>
        </authorList>
    </citation>
    <scope>NUCLEOTIDE SEQUENCE</scope>
    <source>
        <strain evidence="1">NM72_1-8</strain>
    </source>
</reference>
<evidence type="ECO:0000313" key="2">
    <source>
        <dbReference type="Proteomes" id="UP000307720"/>
    </source>
</evidence>
<comment type="caution">
    <text evidence="1">The sequence shown here is derived from an EMBL/GenBank/DDBJ whole genome shotgun (WGS) entry which is preliminary data.</text>
</comment>
<evidence type="ECO:0000313" key="1">
    <source>
        <dbReference type="EMBL" id="TGX97313.1"/>
    </source>
</evidence>
<accession>A0AC61QX56</accession>
<organism evidence="1 2">
    <name type="scientific">Hominisplanchenecus murintestinalis</name>
    <dbReference type="NCBI Taxonomy" id="2941517"/>
    <lineage>
        <taxon>Bacteria</taxon>
        <taxon>Bacillati</taxon>
        <taxon>Bacillota</taxon>
        <taxon>Clostridia</taxon>
        <taxon>Lachnospirales</taxon>
        <taxon>Lachnospiraceae</taxon>
        <taxon>Hominisplanchenecus</taxon>
    </lineage>
</organism>
<protein>
    <submittedName>
        <fullName evidence="1">Uncharacterized protein</fullName>
    </submittedName>
</protein>
<gene>
    <name evidence="1" type="ORF">E5357_13120</name>
</gene>